<accession>A0A2T5JGU4</accession>
<dbReference type="PANTHER" id="PTHR12526:SF637">
    <property type="entry name" value="GLYCOSYLTRANSFERASE EPSF-RELATED"/>
    <property type="match status" value="1"/>
</dbReference>
<dbReference type="AlphaFoldDB" id="A0A2T5JGU4"/>
<gene>
    <name evidence="1" type="ORF">C8P68_101821</name>
</gene>
<dbReference type="CDD" id="cd03801">
    <property type="entry name" value="GT4_PimA-like"/>
    <property type="match status" value="1"/>
</dbReference>
<evidence type="ECO:0000313" key="2">
    <source>
        <dbReference type="Proteomes" id="UP000244168"/>
    </source>
</evidence>
<dbReference type="Gene3D" id="3.40.50.2000">
    <property type="entry name" value="Glycogen Phosphorylase B"/>
    <property type="match status" value="2"/>
</dbReference>
<keyword evidence="1" id="KW-0808">Transferase</keyword>
<protein>
    <submittedName>
        <fullName evidence="1">Glycosyltransferase involved in cell wall biosynthesis</fullName>
    </submittedName>
</protein>
<keyword evidence="2" id="KW-1185">Reference proteome</keyword>
<dbReference type="SUPFAM" id="SSF53756">
    <property type="entry name" value="UDP-Glycosyltransferase/glycogen phosphorylase"/>
    <property type="match status" value="1"/>
</dbReference>
<dbReference type="Proteomes" id="UP000244168">
    <property type="component" value="Unassembled WGS sequence"/>
</dbReference>
<dbReference type="EMBL" id="QAOQ01000001">
    <property type="protein sequence ID" value="PTR01586.1"/>
    <property type="molecule type" value="Genomic_DNA"/>
</dbReference>
<evidence type="ECO:0000313" key="1">
    <source>
        <dbReference type="EMBL" id="PTR01586.1"/>
    </source>
</evidence>
<name>A0A2T5JGU4_9SPHI</name>
<comment type="caution">
    <text evidence="1">The sequence shown here is derived from an EMBL/GenBank/DDBJ whole genome shotgun (WGS) entry which is preliminary data.</text>
</comment>
<dbReference type="Pfam" id="PF13692">
    <property type="entry name" value="Glyco_trans_1_4"/>
    <property type="match status" value="1"/>
</dbReference>
<proteinExistence type="predicted"/>
<organism evidence="1 2">
    <name type="scientific">Mucilaginibacter yixingensis</name>
    <dbReference type="NCBI Taxonomy" id="1295612"/>
    <lineage>
        <taxon>Bacteria</taxon>
        <taxon>Pseudomonadati</taxon>
        <taxon>Bacteroidota</taxon>
        <taxon>Sphingobacteriia</taxon>
        <taxon>Sphingobacteriales</taxon>
        <taxon>Sphingobacteriaceae</taxon>
        <taxon>Mucilaginibacter</taxon>
    </lineage>
</organism>
<dbReference type="PANTHER" id="PTHR12526">
    <property type="entry name" value="GLYCOSYLTRANSFERASE"/>
    <property type="match status" value="1"/>
</dbReference>
<sequence length="385" mass="43842">MSCITSNSRLVFFTYHDFESHHVTGGTRRLLELIRSFSDKGAHVTIFCPKSKVIEEIPNVNHIPLKYKKNGFLPAGLVNFIINYFFVKKQLKQLDYDWSVAVDVPYAIQLKYLGFRKICFIVWQDFIGYRSFEGDSLKNGFINNLRLKTLTRIEKIVLQSVSKINIQCQYDLDVLKGRHPMLSSQIIKKAFLIPNNVNTSWLQKETQTESSMTKDAHCSGFTIMFIGNVSDTRKGLHILLEAYAGTELLNTCKLHIIGGGDLLPYYKKKYSKFKNITFEGSNPSPLSFLKAANLLVVPSLADSFPNTILEALYLNIPVIGSNKGGIPEALKYEELIFELNAEALQKKIVSLLDKKNYLEIAEICKKRKEELTFDWGKDMLNGIIC</sequence>
<dbReference type="GO" id="GO:0016740">
    <property type="term" value="F:transferase activity"/>
    <property type="evidence" value="ECO:0007669"/>
    <property type="project" value="UniProtKB-KW"/>
</dbReference>
<reference evidence="1 2" key="1">
    <citation type="submission" date="2018-04" db="EMBL/GenBank/DDBJ databases">
        <title>Genomic Encyclopedia of Archaeal and Bacterial Type Strains, Phase II (KMG-II): from individual species to whole genera.</title>
        <authorList>
            <person name="Goeker M."/>
        </authorList>
    </citation>
    <scope>NUCLEOTIDE SEQUENCE [LARGE SCALE GENOMIC DNA]</scope>
    <source>
        <strain evidence="1 2">DSM 26809</strain>
    </source>
</reference>